<dbReference type="AlphaFoldDB" id="A0AAN5CMJ8"/>
<feature type="transmembrane region" description="Helical" evidence="2">
    <location>
        <begin position="271"/>
        <end position="294"/>
    </location>
</feature>
<protein>
    <submittedName>
        <fullName evidence="3">Uncharacterized protein</fullName>
    </submittedName>
</protein>
<dbReference type="EMBL" id="BTRK01000004">
    <property type="protein sequence ID" value="GMR47122.1"/>
    <property type="molecule type" value="Genomic_DNA"/>
</dbReference>
<feature type="transmembrane region" description="Helical" evidence="2">
    <location>
        <begin position="199"/>
        <end position="225"/>
    </location>
</feature>
<feature type="compositionally biased region" description="Basic and acidic residues" evidence="1">
    <location>
        <begin position="395"/>
        <end position="404"/>
    </location>
</feature>
<reference evidence="4" key="1">
    <citation type="submission" date="2022-10" db="EMBL/GenBank/DDBJ databases">
        <title>Genome assembly of Pristionchus species.</title>
        <authorList>
            <person name="Yoshida K."/>
            <person name="Sommer R.J."/>
        </authorList>
    </citation>
    <scope>NUCLEOTIDE SEQUENCE [LARGE SCALE GENOMIC DNA]</scope>
    <source>
        <strain evidence="4">RS5460</strain>
    </source>
</reference>
<accession>A0AAN5CMJ8</accession>
<evidence type="ECO:0000256" key="1">
    <source>
        <dbReference type="SAM" id="MobiDB-lite"/>
    </source>
</evidence>
<feature type="transmembrane region" description="Helical" evidence="2">
    <location>
        <begin position="56"/>
        <end position="78"/>
    </location>
</feature>
<feature type="transmembrane region" description="Helical" evidence="2">
    <location>
        <begin position="90"/>
        <end position="108"/>
    </location>
</feature>
<feature type="region of interest" description="Disordered" evidence="1">
    <location>
        <begin position="325"/>
        <end position="379"/>
    </location>
</feature>
<comment type="caution">
    <text evidence="3">The sequence shown here is derived from an EMBL/GenBank/DDBJ whole genome shotgun (WGS) entry which is preliminary data.</text>
</comment>
<feature type="transmembrane region" description="Helical" evidence="2">
    <location>
        <begin position="159"/>
        <end position="179"/>
    </location>
</feature>
<proteinExistence type="predicted"/>
<sequence length="410" mass="46084">STSSTASPSTTTTSTVSSTTTSACDDYNSNGICDVYENLRCEVAILTGTALTLAKIILLLSTIWVVIWSIATIVVNILHKNTGHHRWIHLVEELGIIILWIFMGVFNLTMRSNVIFCTIVSVVIHYFAVMIATCFVFEAIFANSMVHNKQKKNGAIPPLLNYIIPLLLALVPSLVTYFTNKKYYGISGLHCFVITELPIMYAFVIPVWALVTIALWPSSLGNLACDVTSPEQDQRQCYWAKKSCKVLALLSFWFLFAYLTCMFGSNSQRLWVLILFLVQSLIFGPLLFIAHTFCHVNTSSKWYRPSLPGRLYTPCFSSRPLPFIPPLEMPKQPPSPVKRQEPPRDEPVKDPQQSPTTSDSIFDLPDRQPTRKMVPKNIAGDHMVASDLWGWASTKGKEDRREDVVMGLRP</sequence>
<feature type="non-terminal residue" evidence="3">
    <location>
        <position position="410"/>
    </location>
</feature>
<feature type="region of interest" description="Disordered" evidence="1">
    <location>
        <begin position="391"/>
        <end position="410"/>
    </location>
</feature>
<keyword evidence="2" id="KW-1133">Transmembrane helix</keyword>
<feature type="compositionally biased region" description="Polar residues" evidence="1">
    <location>
        <begin position="351"/>
        <end position="360"/>
    </location>
</feature>
<feature type="transmembrane region" description="Helical" evidence="2">
    <location>
        <begin position="246"/>
        <end position="265"/>
    </location>
</feature>
<gene>
    <name evidence="3" type="ORF">PMAYCL1PPCAC_17317</name>
</gene>
<keyword evidence="4" id="KW-1185">Reference proteome</keyword>
<feature type="non-terminal residue" evidence="3">
    <location>
        <position position="1"/>
    </location>
</feature>
<dbReference type="Proteomes" id="UP001328107">
    <property type="component" value="Unassembled WGS sequence"/>
</dbReference>
<name>A0AAN5CMJ8_9BILA</name>
<evidence type="ECO:0000313" key="3">
    <source>
        <dbReference type="EMBL" id="GMR47122.1"/>
    </source>
</evidence>
<feature type="transmembrane region" description="Helical" evidence="2">
    <location>
        <begin position="114"/>
        <end position="138"/>
    </location>
</feature>
<feature type="compositionally biased region" description="Basic and acidic residues" evidence="1">
    <location>
        <begin position="338"/>
        <end position="349"/>
    </location>
</feature>
<evidence type="ECO:0000256" key="2">
    <source>
        <dbReference type="SAM" id="Phobius"/>
    </source>
</evidence>
<keyword evidence="2" id="KW-0472">Membrane</keyword>
<feature type="compositionally biased region" description="Pro residues" evidence="1">
    <location>
        <begin position="325"/>
        <end position="336"/>
    </location>
</feature>
<feature type="region of interest" description="Disordered" evidence="1">
    <location>
        <begin position="1"/>
        <end position="21"/>
    </location>
</feature>
<organism evidence="3 4">
    <name type="scientific">Pristionchus mayeri</name>
    <dbReference type="NCBI Taxonomy" id="1317129"/>
    <lineage>
        <taxon>Eukaryota</taxon>
        <taxon>Metazoa</taxon>
        <taxon>Ecdysozoa</taxon>
        <taxon>Nematoda</taxon>
        <taxon>Chromadorea</taxon>
        <taxon>Rhabditida</taxon>
        <taxon>Rhabditina</taxon>
        <taxon>Diplogasteromorpha</taxon>
        <taxon>Diplogasteroidea</taxon>
        <taxon>Neodiplogasteridae</taxon>
        <taxon>Pristionchus</taxon>
    </lineage>
</organism>
<evidence type="ECO:0000313" key="4">
    <source>
        <dbReference type="Proteomes" id="UP001328107"/>
    </source>
</evidence>
<keyword evidence="2" id="KW-0812">Transmembrane</keyword>
<dbReference type="Gene3D" id="1.20.1070.10">
    <property type="entry name" value="Rhodopsin 7-helix transmembrane proteins"/>
    <property type="match status" value="1"/>
</dbReference>